<dbReference type="GO" id="GO:0031177">
    <property type="term" value="F:phosphopantetheine binding"/>
    <property type="evidence" value="ECO:0007669"/>
    <property type="project" value="InterPro"/>
</dbReference>
<dbReference type="FunFam" id="3.40.50.980:FF:000001">
    <property type="entry name" value="Non-ribosomal peptide synthetase"/>
    <property type="match status" value="1"/>
</dbReference>
<dbReference type="AlphaFoldDB" id="A0AAP5I9W3"/>
<comment type="similarity">
    <text evidence="2">Belongs to the ATP-dependent AMP-binding enzyme family.</text>
</comment>
<dbReference type="Gene3D" id="3.40.50.1820">
    <property type="entry name" value="alpha/beta hydrolase"/>
    <property type="match status" value="1"/>
</dbReference>
<feature type="domain" description="Carrier" evidence="5">
    <location>
        <begin position="1007"/>
        <end position="1082"/>
    </location>
</feature>
<keyword evidence="4" id="KW-0597">Phosphoprotein</keyword>
<keyword evidence="7" id="KW-1185">Reference proteome</keyword>
<dbReference type="InterPro" id="IPR001242">
    <property type="entry name" value="Condensation_dom"/>
</dbReference>
<dbReference type="PROSITE" id="PS00455">
    <property type="entry name" value="AMP_BINDING"/>
    <property type="match status" value="1"/>
</dbReference>
<dbReference type="InterPro" id="IPR023213">
    <property type="entry name" value="CAT-like_dom_sf"/>
</dbReference>
<dbReference type="SUPFAM" id="SSF56801">
    <property type="entry name" value="Acetyl-CoA synthetase-like"/>
    <property type="match status" value="1"/>
</dbReference>
<dbReference type="InterPro" id="IPR036736">
    <property type="entry name" value="ACP-like_sf"/>
</dbReference>
<dbReference type="InterPro" id="IPR020845">
    <property type="entry name" value="AMP-binding_CS"/>
</dbReference>
<evidence type="ECO:0000256" key="4">
    <source>
        <dbReference type="ARBA" id="ARBA00022553"/>
    </source>
</evidence>
<dbReference type="GO" id="GO:0003824">
    <property type="term" value="F:catalytic activity"/>
    <property type="evidence" value="ECO:0007669"/>
    <property type="project" value="InterPro"/>
</dbReference>
<keyword evidence="3" id="KW-0596">Phosphopantetheine</keyword>
<dbReference type="NCBIfam" id="TIGR01733">
    <property type="entry name" value="AA-adenyl-dom"/>
    <property type="match status" value="1"/>
</dbReference>
<dbReference type="FunFam" id="1.10.1200.10:FF:000005">
    <property type="entry name" value="Nonribosomal peptide synthetase 1"/>
    <property type="match status" value="1"/>
</dbReference>
<dbReference type="InterPro" id="IPR045851">
    <property type="entry name" value="AMP-bd_C_sf"/>
</dbReference>
<dbReference type="Pfam" id="PF00501">
    <property type="entry name" value="AMP-binding"/>
    <property type="match status" value="1"/>
</dbReference>
<dbReference type="InterPro" id="IPR020806">
    <property type="entry name" value="PKS_PP-bd"/>
</dbReference>
<dbReference type="FunFam" id="3.30.300.30:FF:000010">
    <property type="entry name" value="Enterobactin synthetase component F"/>
    <property type="match status" value="1"/>
</dbReference>
<dbReference type="InterPro" id="IPR006162">
    <property type="entry name" value="Ppantetheine_attach_site"/>
</dbReference>
<dbReference type="InterPro" id="IPR025110">
    <property type="entry name" value="AMP-bd_C"/>
</dbReference>
<dbReference type="PANTHER" id="PTHR45527">
    <property type="entry name" value="NONRIBOSOMAL PEPTIDE SYNTHETASE"/>
    <property type="match status" value="1"/>
</dbReference>
<protein>
    <submittedName>
        <fullName evidence="6">Non-ribosomal peptide synthetase</fullName>
    </submittedName>
</protein>
<evidence type="ECO:0000256" key="3">
    <source>
        <dbReference type="ARBA" id="ARBA00022450"/>
    </source>
</evidence>
<dbReference type="Gene3D" id="2.30.38.10">
    <property type="entry name" value="Luciferase, Domain 3"/>
    <property type="match status" value="1"/>
</dbReference>
<dbReference type="GO" id="GO:0008610">
    <property type="term" value="P:lipid biosynthetic process"/>
    <property type="evidence" value="ECO:0007669"/>
    <property type="project" value="UniProtKB-ARBA"/>
</dbReference>
<dbReference type="GO" id="GO:0043041">
    <property type="term" value="P:amino acid activation for nonribosomal peptide biosynthetic process"/>
    <property type="evidence" value="ECO:0007669"/>
    <property type="project" value="TreeGrafter"/>
</dbReference>
<dbReference type="PROSITE" id="PS50075">
    <property type="entry name" value="CARRIER"/>
    <property type="match status" value="1"/>
</dbReference>
<dbReference type="EMBL" id="JAALHA020000007">
    <property type="protein sequence ID" value="MDR9896232.1"/>
    <property type="molecule type" value="Genomic_DNA"/>
</dbReference>
<dbReference type="SUPFAM" id="SSF52777">
    <property type="entry name" value="CoA-dependent acyltransferases"/>
    <property type="match status" value="2"/>
</dbReference>
<dbReference type="CDD" id="cd17652">
    <property type="entry name" value="A_NRPS_CmdD_like"/>
    <property type="match status" value="1"/>
</dbReference>
<dbReference type="Pfam" id="PF13193">
    <property type="entry name" value="AMP-binding_C"/>
    <property type="match status" value="1"/>
</dbReference>
<proteinExistence type="inferred from homology"/>
<comment type="cofactor">
    <cofactor evidence="1">
        <name>pantetheine 4'-phosphate</name>
        <dbReference type="ChEBI" id="CHEBI:47942"/>
    </cofactor>
</comment>
<dbReference type="FunFam" id="3.40.50.12780:FF:000012">
    <property type="entry name" value="Non-ribosomal peptide synthetase"/>
    <property type="match status" value="1"/>
</dbReference>
<sequence>MSNFSQRIANLSPEKLALLEQRLMKKPTPIAKKQVIPRRQTSEPSPLSFSQQRLWFLNQLEPNSPYNISIGVRLTGTLNVEALQQTLNAIVVRHDALRTTFVSRDDRLIQIIAETQTVKLSIIDLSDLYDIDIENAAQRILKKETLYPFNLSSDLMLRATLLRLSEQEHILVLVMHHVASDGWSVGILFHELAGFYEAFSTGSPSPFPELPIQYADFAYWQRQWFSGEVLQTQINYWKQQLAAAPQLLELPTDHPRPSVQTFRGSTEYFQLDHDLTQKLKTLSQQSGVSLFMTLLAAFATLLSRYSGQEDIIVGSPIANRQHSELESLIGLFVNTLVLRTQLQGNPTFLELLERVKEMTLGAYAHQDLPFERLVEELQPQRSLSYSPLFQVMFVLQNAPIGKLELPGLSITPLQLEEESAKFDLTLSIEETPSGLDCWWQYNTDLFNAATIKQIALNYQTMLYGIVANPIQHVAQLPLLSSQQEHQLLWEWNSTDKEYPQHQCIHQLFEQQVEKTPDAVAVVFENQQLTYQQLNHRANQLAHHLQTLGVGPEVLVGICVERSLLMIVGVLGILKAGGAYVPLDPAYPEERLSFMLSDSQVSVLVTQQKLVAALPSKAMSVVGLDTEWEIICQQSQLNPTSSVQASNLAYVIYTSGSTGKPKGVLVPHQGLCNLALEQMSLFHVQTNSRVLQFASLSFDASISEIMMTLCAGAQLCLATKDSLLPGPGLIDLMQNQAITHVTLPPSALAAMPSAQLPDLQTLIVAGEACSPHLVEQWSFNRRFFNAYGPTEATVCATTAMCIGGNHKLPIGRPIGNTQVYILDQHLQPVPIGVAGELHIGGVGLARGYLNRPELTQQKFIPNPFNNSKLKTQNSKLYKTGDLARYLADGNIEYLGRTDSQVKIRGFRIELGEIETVLSQHPLVREVAVIARVDQPGNPQLVAYVVSNSKSDAISTELRSFLKQTLPEYMIPSAFVSLEKIPLTPNGKLDRRTLPAPDFHQSLTVSYVPPQTPTQEVLAHLWAQVLGMEKVGIHNNFFELGGHSLLATQLISRLQTEFCIQLSLRRLFESPTIAELSETIETFLWATQDSAAFTKITTAKREEGEI</sequence>
<evidence type="ECO:0000259" key="5">
    <source>
        <dbReference type="PROSITE" id="PS50075"/>
    </source>
</evidence>
<dbReference type="Gene3D" id="3.30.559.10">
    <property type="entry name" value="Chloramphenicol acetyltransferase-like domain"/>
    <property type="match status" value="1"/>
</dbReference>
<comment type="caution">
    <text evidence="6">The sequence shown here is derived from an EMBL/GenBank/DDBJ whole genome shotgun (WGS) entry which is preliminary data.</text>
</comment>
<evidence type="ECO:0000256" key="1">
    <source>
        <dbReference type="ARBA" id="ARBA00001957"/>
    </source>
</evidence>
<reference evidence="7" key="1">
    <citation type="journal article" date="2021" name="Science">
        <title>Hunting the eagle killer: A cyanobacterial neurotoxin causes vacuolar myelinopathy.</title>
        <authorList>
            <person name="Breinlinger S."/>
            <person name="Phillips T.J."/>
            <person name="Haram B.N."/>
            <person name="Mares J."/>
            <person name="Martinez Yerena J.A."/>
            <person name="Hrouzek P."/>
            <person name="Sobotka R."/>
            <person name="Henderson W.M."/>
            <person name="Schmieder P."/>
            <person name="Williams S.M."/>
            <person name="Lauderdale J.D."/>
            <person name="Wilde H.D."/>
            <person name="Gerrin W."/>
            <person name="Kust A."/>
            <person name="Washington J.W."/>
            <person name="Wagner C."/>
            <person name="Geier B."/>
            <person name="Liebeke M."/>
            <person name="Enke H."/>
            <person name="Niedermeyer T.H.J."/>
            <person name="Wilde S.B."/>
        </authorList>
    </citation>
    <scope>NUCLEOTIDE SEQUENCE [LARGE SCALE GENOMIC DNA]</scope>
    <source>
        <strain evidence="7">Thurmond2011</strain>
    </source>
</reference>
<evidence type="ECO:0000313" key="7">
    <source>
        <dbReference type="Proteomes" id="UP000667802"/>
    </source>
</evidence>
<dbReference type="Gene3D" id="3.40.50.980">
    <property type="match status" value="2"/>
</dbReference>
<dbReference type="GO" id="GO:0005829">
    <property type="term" value="C:cytosol"/>
    <property type="evidence" value="ECO:0007669"/>
    <property type="project" value="TreeGrafter"/>
</dbReference>
<dbReference type="Gene3D" id="3.30.559.30">
    <property type="entry name" value="Nonribosomal peptide synthetase, condensation domain"/>
    <property type="match status" value="1"/>
</dbReference>
<gene>
    <name evidence="6" type="ORF">G7B40_016920</name>
</gene>
<dbReference type="SUPFAM" id="SSF47336">
    <property type="entry name" value="ACP-like"/>
    <property type="match status" value="1"/>
</dbReference>
<accession>A0AAP5I9W3</accession>
<dbReference type="FunFam" id="3.30.559.30:FF:000001">
    <property type="entry name" value="Non-ribosomal peptide synthetase"/>
    <property type="match status" value="1"/>
</dbReference>
<dbReference type="FunFam" id="3.30.559.10:FF:000012">
    <property type="entry name" value="Non-ribosomal peptide synthetase"/>
    <property type="match status" value="1"/>
</dbReference>
<dbReference type="FunFam" id="2.30.38.10:FF:000001">
    <property type="entry name" value="Non-ribosomal peptide synthetase PvdI"/>
    <property type="match status" value="1"/>
</dbReference>
<dbReference type="InterPro" id="IPR009081">
    <property type="entry name" value="PP-bd_ACP"/>
</dbReference>
<dbReference type="CDD" id="cd19531">
    <property type="entry name" value="LCL_NRPS-like"/>
    <property type="match status" value="1"/>
</dbReference>
<dbReference type="GO" id="GO:0044550">
    <property type="term" value="P:secondary metabolite biosynthetic process"/>
    <property type="evidence" value="ECO:0007669"/>
    <property type="project" value="UniProtKB-ARBA"/>
</dbReference>
<dbReference type="Pfam" id="PF00550">
    <property type="entry name" value="PP-binding"/>
    <property type="match status" value="1"/>
</dbReference>
<dbReference type="InterPro" id="IPR010071">
    <property type="entry name" value="AA_adenyl_dom"/>
</dbReference>
<evidence type="ECO:0000256" key="2">
    <source>
        <dbReference type="ARBA" id="ARBA00006432"/>
    </source>
</evidence>
<dbReference type="InterPro" id="IPR029058">
    <property type="entry name" value="AB_hydrolase_fold"/>
</dbReference>
<dbReference type="RefSeq" id="WP_208338928.1">
    <property type="nucleotide sequence ID" value="NZ_JAALHA020000007.1"/>
</dbReference>
<dbReference type="PROSITE" id="PS00012">
    <property type="entry name" value="PHOSPHOPANTETHEINE"/>
    <property type="match status" value="1"/>
</dbReference>
<dbReference type="PANTHER" id="PTHR45527:SF1">
    <property type="entry name" value="FATTY ACID SYNTHASE"/>
    <property type="match status" value="1"/>
</dbReference>
<name>A0AAP5I9W3_9CYAN</name>
<dbReference type="InterPro" id="IPR000873">
    <property type="entry name" value="AMP-dep_synth/lig_dom"/>
</dbReference>
<evidence type="ECO:0000313" key="6">
    <source>
        <dbReference type="EMBL" id="MDR9896232.1"/>
    </source>
</evidence>
<dbReference type="SMART" id="SM00823">
    <property type="entry name" value="PKS_PP"/>
    <property type="match status" value="1"/>
</dbReference>
<dbReference type="Pfam" id="PF00668">
    <property type="entry name" value="Condensation"/>
    <property type="match status" value="1"/>
</dbReference>
<dbReference type="Proteomes" id="UP000667802">
    <property type="component" value="Unassembled WGS sequence"/>
</dbReference>
<dbReference type="Gene3D" id="3.30.300.30">
    <property type="match status" value="1"/>
</dbReference>
<organism evidence="6 7">
    <name type="scientific">Aetokthonos hydrillicola Thurmond2011</name>
    <dbReference type="NCBI Taxonomy" id="2712845"/>
    <lineage>
        <taxon>Bacteria</taxon>
        <taxon>Bacillati</taxon>
        <taxon>Cyanobacteriota</taxon>
        <taxon>Cyanophyceae</taxon>
        <taxon>Nostocales</taxon>
        <taxon>Hapalosiphonaceae</taxon>
        <taxon>Aetokthonos</taxon>
    </lineage>
</organism>